<dbReference type="RefSeq" id="WP_109215956.1">
    <property type="nucleotide sequence ID" value="NZ_JBGKQB010000002.1"/>
</dbReference>
<dbReference type="Proteomes" id="UP000245288">
    <property type="component" value="Unassembled WGS sequence"/>
</dbReference>
<dbReference type="AlphaFoldDB" id="A0A2V1JSW4"/>
<evidence type="ECO:0000313" key="2">
    <source>
        <dbReference type="Proteomes" id="UP000245288"/>
    </source>
</evidence>
<proteinExistence type="predicted"/>
<sequence length="65" mass="7125">MSGQVLYGVNDDTAIDVFVSDESQVTMRVVGIGFDTDISEAEDEKSDCVFGENALIIRNIIKLLQ</sequence>
<organism evidence="1 2">
    <name type="scientific">Eubacterium ramulus</name>
    <dbReference type="NCBI Taxonomy" id="39490"/>
    <lineage>
        <taxon>Bacteria</taxon>
        <taxon>Bacillati</taxon>
        <taxon>Bacillota</taxon>
        <taxon>Clostridia</taxon>
        <taxon>Eubacteriales</taxon>
        <taxon>Eubacteriaceae</taxon>
        <taxon>Eubacterium</taxon>
    </lineage>
</organism>
<gene>
    <name evidence="1" type="ORF">LG34_10640</name>
</gene>
<name>A0A2V1JSW4_EUBRA</name>
<accession>A0A2V1JSW4</accession>
<reference evidence="1 2" key="1">
    <citation type="submission" date="2014-09" db="EMBL/GenBank/DDBJ databases">
        <title>Butyrate-producing bacteria isolated from human gut.</title>
        <authorList>
            <person name="Zhang Q."/>
            <person name="Zhao L."/>
        </authorList>
    </citation>
    <scope>NUCLEOTIDE SEQUENCE [LARGE SCALE GENOMIC DNA]</scope>
    <source>
        <strain evidence="1 2">21</strain>
    </source>
</reference>
<comment type="caution">
    <text evidence="1">The sequence shown here is derived from an EMBL/GenBank/DDBJ whole genome shotgun (WGS) entry which is preliminary data.</text>
</comment>
<protein>
    <submittedName>
        <fullName evidence="1">Uncharacterized protein</fullName>
    </submittedName>
</protein>
<keyword evidence="2" id="KW-1185">Reference proteome</keyword>
<dbReference type="EMBL" id="JRFU01000114">
    <property type="protein sequence ID" value="PWE86351.1"/>
    <property type="molecule type" value="Genomic_DNA"/>
</dbReference>
<evidence type="ECO:0000313" key="1">
    <source>
        <dbReference type="EMBL" id="PWE86351.1"/>
    </source>
</evidence>